<keyword evidence="3" id="KW-1185">Reference proteome</keyword>
<accession>A0A8H4QSZ9</accession>
<proteinExistence type="predicted"/>
<feature type="transmembrane region" description="Helical" evidence="1">
    <location>
        <begin position="122"/>
        <end position="147"/>
    </location>
</feature>
<keyword evidence="1" id="KW-1133">Transmembrane helix</keyword>
<feature type="transmembrane region" description="Helical" evidence="1">
    <location>
        <begin position="37"/>
        <end position="61"/>
    </location>
</feature>
<feature type="transmembrane region" description="Helical" evidence="1">
    <location>
        <begin position="81"/>
        <end position="102"/>
    </location>
</feature>
<protein>
    <submittedName>
        <fullName evidence="2">Uncharacterized protein</fullName>
    </submittedName>
</protein>
<dbReference type="AlphaFoldDB" id="A0A8H4QSZ9"/>
<evidence type="ECO:0000256" key="1">
    <source>
        <dbReference type="SAM" id="Phobius"/>
    </source>
</evidence>
<evidence type="ECO:0000313" key="3">
    <source>
        <dbReference type="Proteomes" id="UP000521872"/>
    </source>
</evidence>
<reference evidence="2 3" key="1">
    <citation type="submission" date="2019-12" db="EMBL/GenBank/DDBJ databases">
        <authorList>
            <person name="Floudas D."/>
            <person name="Bentzer J."/>
            <person name="Ahren D."/>
            <person name="Johansson T."/>
            <person name="Persson P."/>
            <person name="Tunlid A."/>
        </authorList>
    </citation>
    <scope>NUCLEOTIDE SEQUENCE [LARGE SCALE GENOMIC DNA]</scope>
    <source>
        <strain evidence="2 3">CBS 102.39</strain>
    </source>
</reference>
<name>A0A8H4QSZ9_9AGAR</name>
<organism evidence="2 3">
    <name type="scientific">Agrocybe pediades</name>
    <dbReference type="NCBI Taxonomy" id="84607"/>
    <lineage>
        <taxon>Eukaryota</taxon>
        <taxon>Fungi</taxon>
        <taxon>Dikarya</taxon>
        <taxon>Basidiomycota</taxon>
        <taxon>Agaricomycotina</taxon>
        <taxon>Agaricomycetes</taxon>
        <taxon>Agaricomycetidae</taxon>
        <taxon>Agaricales</taxon>
        <taxon>Agaricineae</taxon>
        <taxon>Strophariaceae</taxon>
        <taxon>Agrocybe</taxon>
    </lineage>
</organism>
<evidence type="ECO:0000313" key="2">
    <source>
        <dbReference type="EMBL" id="KAF4615802.1"/>
    </source>
</evidence>
<dbReference type="Proteomes" id="UP000521872">
    <property type="component" value="Unassembled WGS sequence"/>
</dbReference>
<keyword evidence="1" id="KW-0472">Membrane</keyword>
<keyword evidence="1" id="KW-0812">Transmembrane</keyword>
<comment type="caution">
    <text evidence="2">The sequence shown here is derived from an EMBL/GenBank/DDBJ whole genome shotgun (WGS) entry which is preliminary data.</text>
</comment>
<sequence length="238" mass="26193">MTILQLITRNVTFIIVDGLLVWRCFHACGQSLRNSALPIGFLILEAVVVICGILVGCIIFFRSLPIFTSLKPETWDSILFILGNAMGPSAAATSLVSTFMICRQVYAHTTDGSRSRRRYRHVINALIQSSGLYSGVLVIEGILGIISHYLSQPITPKNMYIGLILQYLVVVVSLLNGIAPTLMVARLIVSSYNEDTEVSSFSFPKDLITHPASHSNETRANDNDLEDAGTLARRQISH</sequence>
<feature type="transmembrane region" description="Helical" evidence="1">
    <location>
        <begin position="159"/>
        <end position="179"/>
    </location>
</feature>
<dbReference type="EMBL" id="JAACJL010000033">
    <property type="protein sequence ID" value="KAF4615802.1"/>
    <property type="molecule type" value="Genomic_DNA"/>
</dbReference>
<gene>
    <name evidence="2" type="ORF">D9613_012476</name>
</gene>